<dbReference type="Proteomes" id="UP001201812">
    <property type="component" value="Unassembled WGS sequence"/>
</dbReference>
<comment type="caution">
    <text evidence="3">The sequence shown here is derived from an EMBL/GenBank/DDBJ whole genome shotgun (WGS) entry which is preliminary data.</text>
</comment>
<protein>
    <submittedName>
        <fullName evidence="3">Uncharacterized protein</fullName>
    </submittedName>
</protein>
<organism evidence="3 4">
    <name type="scientific">Ditylenchus destructor</name>
    <dbReference type="NCBI Taxonomy" id="166010"/>
    <lineage>
        <taxon>Eukaryota</taxon>
        <taxon>Metazoa</taxon>
        <taxon>Ecdysozoa</taxon>
        <taxon>Nematoda</taxon>
        <taxon>Chromadorea</taxon>
        <taxon>Rhabditida</taxon>
        <taxon>Tylenchina</taxon>
        <taxon>Tylenchomorpha</taxon>
        <taxon>Sphaerularioidea</taxon>
        <taxon>Anguinidae</taxon>
        <taxon>Anguininae</taxon>
        <taxon>Ditylenchus</taxon>
    </lineage>
</organism>
<keyword evidence="4" id="KW-1185">Reference proteome</keyword>
<dbReference type="EMBL" id="JAKKPZ010000188">
    <property type="protein sequence ID" value="KAI1699221.1"/>
    <property type="molecule type" value="Genomic_DNA"/>
</dbReference>
<accession>A0AAD4MNG4</accession>
<keyword evidence="2" id="KW-0472">Membrane</keyword>
<feature type="transmembrane region" description="Helical" evidence="2">
    <location>
        <begin position="299"/>
        <end position="323"/>
    </location>
</feature>
<feature type="transmembrane region" description="Helical" evidence="2">
    <location>
        <begin position="129"/>
        <end position="147"/>
    </location>
</feature>
<sequence length="404" mass="46064">MLTKMHPQVDGARRTAAQKRISTVRGGEKKELDGQADSFGSIFDKSFAAGRHCVQSTSLYVCCSELQKLTLYCFDAHRYHAINTPTSSGRGNQLRGKHPMPCIKEDKDQKSALDFCDLVELVNTTSTPYLLHSLFVPALIIVLLTLMDRCREDAKWFMFNTAVINIATGIAWEMKRIPISFGAFNSYINFTWYIGRDLSQYSVFLLAASRIFCLYWEDLYKKLFAGKRLFVWIIACDALLAALSHWTHGFGTTLGGLYMGMEIFMLLGTFGCSLLVLLKIRNLAVLVGLNTQTQRINDLRTAAFICIFQAFFYAIYTILLIYMRLYDMQIIITEPSSPVILRILLRVFSELQNPMFLLFTILDTLIPMILLKSYRKTISKLFLKSCHIFFRQKSTIVISAHAIT</sequence>
<feature type="region of interest" description="Disordered" evidence="1">
    <location>
        <begin position="1"/>
        <end position="28"/>
    </location>
</feature>
<evidence type="ECO:0000313" key="3">
    <source>
        <dbReference type="EMBL" id="KAI1699221.1"/>
    </source>
</evidence>
<feature type="transmembrane region" description="Helical" evidence="2">
    <location>
        <begin position="258"/>
        <end position="278"/>
    </location>
</feature>
<feature type="transmembrane region" description="Helical" evidence="2">
    <location>
        <begin position="229"/>
        <end position="246"/>
    </location>
</feature>
<proteinExistence type="predicted"/>
<keyword evidence="2" id="KW-1133">Transmembrane helix</keyword>
<dbReference type="AlphaFoldDB" id="A0AAD4MNG4"/>
<reference evidence="3" key="1">
    <citation type="submission" date="2022-01" db="EMBL/GenBank/DDBJ databases">
        <title>Genome Sequence Resource for Two Populations of Ditylenchus destructor, the Migratory Endoparasitic Phytonematode.</title>
        <authorList>
            <person name="Zhang H."/>
            <person name="Lin R."/>
            <person name="Xie B."/>
        </authorList>
    </citation>
    <scope>NUCLEOTIDE SEQUENCE</scope>
    <source>
        <strain evidence="3">BazhouSP</strain>
    </source>
</reference>
<name>A0AAD4MNG4_9BILA</name>
<gene>
    <name evidence="3" type="ORF">DdX_17466</name>
</gene>
<keyword evidence="2" id="KW-0812">Transmembrane</keyword>
<evidence type="ECO:0000256" key="1">
    <source>
        <dbReference type="SAM" id="MobiDB-lite"/>
    </source>
</evidence>
<feature type="transmembrane region" description="Helical" evidence="2">
    <location>
        <begin position="355"/>
        <end position="374"/>
    </location>
</feature>
<evidence type="ECO:0000256" key="2">
    <source>
        <dbReference type="SAM" id="Phobius"/>
    </source>
</evidence>
<evidence type="ECO:0000313" key="4">
    <source>
        <dbReference type="Proteomes" id="UP001201812"/>
    </source>
</evidence>